<dbReference type="Pfam" id="PF01169">
    <property type="entry name" value="GDT1"/>
    <property type="match status" value="2"/>
</dbReference>
<reference evidence="7 8" key="1">
    <citation type="journal article" date="2014" name="Nat. Commun.">
        <title>Klebsormidium flaccidum genome reveals primary factors for plant terrestrial adaptation.</title>
        <authorList>
            <person name="Hori K."/>
            <person name="Maruyama F."/>
            <person name="Fujisawa T."/>
            <person name="Togashi T."/>
            <person name="Yamamoto N."/>
            <person name="Seo M."/>
            <person name="Sato S."/>
            <person name="Yamada T."/>
            <person name="Mori H."/>
            <person name="Tajima N."/>
            <person name="Moriyama T."/>
            <person name="Ikeuchi M."/>
            <person name="Watanabe M."/>
            <person name="Wada H."/>
            <person name="Kobayashi K."/>
            <person name="Saito M."/>
            <person name="Masuda T."/>
            <person name="Sasaki-Sekimoto Y."/>
            <person name="Mashiguchi K."/>
            <person name="Awai K."/>
            <person name="Shimojima M."/>
            <person name="Masuda S."/>
            <person name="Iwai M."/>
            <person name="Nobusawa T."/>
            <person name="Narise T."/>
            <person name="Kondo S."/>
            <person name="Saito H."/>
            <person name="Sato R."/>
            <person name="Murakawa M."/>
            <person name="Ihara Y."/>
            <person name="Oshima-Yamada Y."/>
            <person name="Ohtaka K."/>
            <person name="Satoh M."/>
            <person name="Sonobe K."/>
            <person name="Ishii M."/>
            <person name="Ohtani R."/>
            <person name="Kanamori-Sato M."/>
            <person name="Honoki R."/>
            <person name="Miyazaki D."/>
            <person name="Mochizuki H."/>
            <person name="Umetsu J."/>
            <person name="Higashi K."/>
            <person name="Shibata D."/>
            <person name="Kamiya Y."/>
            <person name="Sato N."/>
            <person name="Nakamura Y."/>
            <person name="Tabata S."/>
            <person name="Ida S."/>
            <person name="Kurokawa K."/>
            <person name="Ohta H."/>
        </authorList>
    </citation>
    <scope>NUCLEOTIDE SEQUENCE [LARGE SCALE GENOMIC DNA]</scope>
    <source>
        <strain evidence="7 8">NIES-2285</strain>
    </source>
</reference>
<comment type="subcellular location">
    <subcellularLocation>
        <location evidence="1 6">Membrane</location>
        <topology evidence="1 6">Multi-pass membrane protein</topology>
    </subcellularLocation>
</comment>
<sequence length="313" mass="32338">MVEQTGVPKVGQRAGVRDQIGDRECRAVAGTRQPSELSTKPVSQAATTLILGLAALLLAGGATEPAVAAELNSNLGSNLAASFDLFEDLGNLREGFVSAFLLIFFSEIGDKTFFIAVLLALKRNKVAVFAGTFGALAVMTFITVILGRVFHVIDEALPFDKTWEAEIPLDDVAAVLLLIYFGLSTLKDAYTAEEGDGDEEKESAEAAVASFGDGAAALSGFDFGTVAATFALVFAAEWGDKSFFSTIALAAAGSPLGVVGGAVVGHGVATVLAVVGGSILSRYISPKIIGYAGGSLFLVFAAVTLFDITSKLP</sequence>
<dbReference type="Proteomes" id="UP000054558">
    <property type="component" value="Unassembled WGS sequence"/>
</dbReference>
<accession>A0A1Y1HZT7</accession>
<keyword evidence="8" id="KW-1185">Reference proteome</keyword>
<dbReference type="GO" id="GO:0015085">
    <property type="term" value="F:calcium ion transmembrane transporter activity"/>
    <property type="evidence" value="ECO:0000318"/>
    <property type="project" value="GO_Central"/>
</dbReference>
<dbReference type="EMBL" id="DF237060">
    <property type="protein sequence ID" value="GAQ82441.1"/>
    <property type="molecule type" value="Genomic_DNA"/>
</dbReference>
<feature type="transmembrane region" description="Helical" evidence="6">
    <location>
        <begin position="96"/>
        <end position="121"/>
    </location>
</feature>
<dbReference type="GO" id="GO:0005794">
    <property type="term" value="C:Golgi apparatus"/>
    <property type="evidence" value="ECO:0000318"/>
    <property type="project" value="GO_Central"/>
</dbReference>
<dbReference type="GO" id="GO:0070588">
    <property type="term" value="P:calcium ion transmembrane transport"/>
    <property type="evidence" value="ECO:0000318"/>
    <property type="project" value="GO_Central"/>
</dbReference>
<evidence type="ECO:0000256" key="5">
    <source>
        <dbReference type="ARBA" id="ARBA00023136"/>
    </source>
</evidence>
<dbReference type="InterPro" id="IPR001727">
    <property type="entry name" value="GDT1-like"/>
</dbReference>
<evidence type="ECO:0000313" key="8">
    <source>
        <dbReference type="Proteomes" id="UP000054558"/>
    </source>
</evidence>
<dbReference type="PANTHER" id="PTHR12608:SF6">
    <property type="entry name" value="PROTEIN PAM71, CHLOROPLASTIC"/>
    <property type="match status" value="1"/>
</dbReference>
<dbReference type="OMA" id="TRNYKRC"/>
<organism evidence="7 8">
    <name type="scientific">Klebsormidium nitens</name>
    <name type="common">Green alga</name>
    <name type="synonym">Ulothrix nitens</name>
    <dbReference type="NCBI Taxonomy" id="105231"/>
    <lineage>
        <taxon>Eukaryota</taxon>
        <taxon>Viridiplantae</taxon>
        <taxon>Streptophyta</taxon>
        <taxon>Klebsormidiophyceae</taxon>
        <taxon>Klebsormidiales</taxon>
        <taxon>Klebsormidiaceae</taxon>
        <taxon>Klebsormidium</taxon>
    </lineage>
</organism>
<evidence type="ECO:0000256" key="3">
    <source>
        <dbReference type="ARBA" id="ARBA00022692"/>
    </source>
</evidence>
<feature type="transmembrane region" description="Helical" evidence="6">
    <location>
        <begin position="128"/>
        <end position="150"/>
    </location>
</feature>
<evidence type="ECO:0000256" key="2">
    <source>
        <dbReference type="ARBA" id="ARBA00009190"/>
    </source>
</evidence>
<evidence type="ECO:0000313" key="7">
    <source>
        <dbReference type="EMBL" id="GAQ82441.1"/>
    </source>
</evidence>
<dbReference type="GO" id="GO:0032472">
    <property type="term" value="P:Golgi calcium ion transport"/>
    <property type="evidence" value="ECO:0000318"/>
    <property type="project" value="GO_Central"/>
</dbReference>
<feature type="transmembrane region" description="Helical" evidence="6">
    <location>
        <begin position="215"/>
        <end position="235"/>
    </location>
</feature>
<dbReference type="OrthoDB" id="442680at2759"/>
<comment type="similarity">
    <text evidence="2 6">Belongs to the GDT1 family.</text>
</comment>
<dbReference type="GO" id="GO:0032468">
    <property type="term" value="P:Golgi calcium ion homeostasis"/>
    <property type="evidence" value="ECO:0000318"/>
    <property type="project" value="GO_Central"/>
</dbReference>
<name>A0A1Y1HZT7_KLENI</name>
<evidence type="ECO:0000256" key="6">
    <source>
        <dbReference type="RuleBase" id="RU365102"/>
    </source>
</evidence>
<dbReference type="AlphaFoldDB" id="A0A1Y1HZT7"/>
<keyword evidence="4 6" id="KW-1133">Transmembrane helix</keyword>
<feature type="transmembrane region" description="Helical" evidence="6">
    <location>
        <begin position="42"/>
        <end position="62"/>
    </location>
</feature>
<keyword evidence="5 6" id="KW-0472">Membrane</keyword>
<dbReference type="GO" id="GO:0071421">
    <property type="term" value="P:manganese ion transmembrane transport"/>
    <property type="evidence" value="ECO:0000318"/>
    <property type="project" value="GO_Central"/>
</dbReference>
<feature type="transmembrane region" description="Helical" evidence="6">
    <location>
        <begin position="288"/>
        <end position="308"/>
    </location>
</feature>
<gene>
    <name evidence="7" type="ORF">KFL_001110170</name>
</gene>
<dbReference type="GO" id="GO:0005384">
    <property type="term" value="F:manganese ion transmembrane transporter activity"/>
    <property type="evidence" value="ECO:0000318"/>
    <property type="project" value="GO_Central"/>
</dbReference>
<dbReference type="PROSITE" id="PS01214">
    <property type="entry name" value="UPF0016"/>
    <property type="match status" value="1"/>
</dbReference>
<feature type="transmembrane region" description="Helical" evidence="6">
    <location>
        <begin position="247"/>
        <end position="276"/>
    </location>
</feature>
<evidence type="ECO:0000256" key="4">
    <source>
        <dbReference type="ARBA" id="ARBA00022989"/>
    </source>
</evidence>
<keyword evidence="3 6" id="KW-0812">Transmembrane</keyword>
<dbReference type="InterPro" id="IPR049555">
    <property type="entry name" value="GDT1-like_CS"/>
</dbReference>
<dbReference type="GO" id="GO:0009535">
    <property type="term" value="C:chloroplast thylakoid membrane"/>
    <property type="evidence" value="ECO:0000318"/>
    <property type="project" value="GO_Central"/>
</dbReference>
<proteinExistence type="inferred from homology"/>
<protein>
    <recommendedName>
        <fullName evidence="6">GDT1 family protein</fullName>
    </recommendedName>
</protein>
<evidence type="ECO:0000256" key="1">
    <source>
        <dbReference type="ARBA" id="ARBA00004141"/>
    </source>
</evidence>
<dbReference type="PANTHER" id="PTHR12608">
    <property type="entry name" value="TRANSMEMBRANE PROTEIN HTP-1 RELATED"/>
    <property type="match status" value="1"/>
</dbReference>